<dbReference type="InterPro" id="IPR036640">
    <property type="entry name" value="ABC1_TM_sf"/>
</dbReference>
<dbReference type="SUPFAM" id="SSF51206">
    <property type="entry name" value="cAMP-binding domain-like"/>
    <property type="match status" value="1"/>
</dbReference>
<dbReference type="Pfam" id="PF03412">
    <property type="entry name" value="Peptidase_C39"/>
    <property type="match status" value="1"/>
</dbReference>
<dbReference type="SMART" id="SM00100">
    <property type="entry name" value="cNMP"/>
    <property type="match status" value="1"/>
</dbReference>
<evidence type="ECO:0000256" key="1">
    <source>
        <dbReference type="ARBA" id="ARBA00004651"/>
    </source>
</evidence>
<dbReference type="GO" id="GO:0030256">
    <property type="term" value="C:type I protein secretion system complex"/>
    <property type="evidence" value="ECO:0007669"/>
    <property type="project" value="InterPro"/>
</dbReference>
<dbReference type="EMBL" id="WMIA01000004">
    <property type="protein sequence ID" value="MTF38386.1"/>
    <property type="molecule type" value="Genomic_DNA"/>
</dbReference>
<dbReference type="InterPro" id="IPR018490">
    <property type="entry name" value="cNMP-bd_dom_sf"/>
</dbReference>
<dbReference type="GO" id="GO:0015421">
    <property type="term" value="F:ABC-type oligopeptide transporter activity"/>
    <property type="evidence" value="ECO:0007669"/>
    <property type="project" value="TreeGrafter"/>
</dbReference>
<keyword evidence="7" id="KW-0645">Protease</keyword>
<dbReference type="CDD" id="cd18782">
    <property type="entry name" value="ABC_6TM_PrtD_LapB_HlyB_like"/>
    <property type="match status" value="1"/>
</dbReference>
<keyword evidence="10 11" id="KW-0472">Membrane</keyword>
<dbReference type="InterPro" id="IPR005074">
    <property type="entry name" value="Peptidase_C39"/>
</dbReference>
<sequence length="1014" mass="113463">MVYTTGSVAEFISSVEPFNNLSRSEIEVISPHFKPLKYEMGQIMLVKDNIPPHVAIIYEGQARCIAYDPRNNLPVSVQLLSYGSVIGWESLMRGFSTETAIASTEVVALTIDRDKFLDLLKQHSSLKNYYQQKAGLIEVFDLLGSQLVKKAIAHGDIKALAKDAVNKAQVCHLVAGKCDRLPNPPENQEWVLSSGKINGFDIGDIVTINESLTLETNCRLISLGIPQSIPLKNQNGQVIEKDEEEDLWAEEDRKENNSPSQTAITPAVLMDNEEIPLADPQILQKQPRTLQAESRKPLKDYPFYSGRSEAEIGIACMRMLSKYYRIPFRGDVLERIIKEQVQRNGALSLDVCGAITELIGLNAQLIGVPAGAFGKLEGTFLTKLSDSLVVVYTANEKTVIVGDPTLRGVREYKTLEFLEMWGQEGKVLLLKKTKETPEEKFGLSWFVPSIIKYKWVLLEVFIASFFVQLFALANPLMIQIIIDKVIVQNSPDTLQVLGIFLVVLAVFEAILSTLRTYSFVDTTNRIDMTLGSEIIDHLLRLPLRYFEKRPVGEISTRINELENIRSFLTGTALTVVLDAIFSVIYIVVMFIYSPLLTFVALGIIPIFVALTLIFSPLIRRQLRAKAERNASTQSHLVEIMSGIQTVKAQNIELKSRWEWQERYARYVGTGFKTVITQTLAGSASNFLNKLSQLLVLWVGAYLVLQGDLTLGQLIAFRIISGYVTQPILRLAQLWQNFQQTALSLERLADIVDHPQEAEEDRDNIPMPLIDGHLQYENVCFRFKPHGPLQLNNVSIDINAGTFVGIVGESGAGKSTMTKLVSRLYEPESGRILIDGYDVNRVELYSLRRQVGVVPQESLLFDGTIFENIALTNPSASSDEVIRAAEIACAHEFIMNLANGYNTRVGERGASLSGGQRQRIAIARSVLQNPRMLVLDEATSALDYNTEAQVCHNLIHAFHDRTVLFITHRLATIRSADLIVVMDSGIIAEKGTHDELMALQGRYYHLYQQQQKVKS</sequence>
<keyword evidence="4 11" id="KW-0812">Transmembrane</keyword>
<dbReference type="CDD" id="cd00038">
    <property type="entry name" value="CAP_ED"/>
    <property type="match status" value="1"/>
</dbReference>
<dbReference type="Proteomes" id="UP000437131">
    <property type="component" value="Unassembled WGS sequence"/>
</dbReference>
<dbReference type="InterPro" id="IPR011527">
    <property type="entry name" value="ABC1_TM_dom"/>
</dbReference>
<evidence type="ECO:0000256" key="10">
    <source>
        <dbReference type="ARBA" id="ARBA00023136"/>
    </source>
</evidence>
<evidence type="ECO:0000259" key="14">
    <source>
        <dbReference type="PROSITE" id="PS50929"/>
    </source>
</evidence>
<feature type="transmembrane region" description="Helical" evidence="11">
    <location>
        <begin position="598"/>
        <end position="618"/>
    </location>
</feature>
<dbReference type="InterPro" id="IPR027417">
    <property type="entry name" value="P-loop_NTPase"/>
</dbReference>
<dbReference type="GO" id="GO:0030253">
    <property type="term" value="P:protein secretion by the type I secretion system"/>
    <property type="evidence" value="ECO:0007669"/>
    <property type="project" value="InterPro"/>
</dbReference>
<dbReference type="GO" id="GO:0016887">
    <property type="term" value="F:ATP hydrolysis activity"/>
    <property type="evidence" value="ECO:0007669"/>
    <property type="project" value="InterPro"/>
</dbReference>
<dbReference type="InterPro" id="IPR014710">
    <property type="entry name" value="RmlC-like_jellyroll"/>
</dbReference>
<dbReference type="AlphaFoldDB" id="A0A844GWK3"/>
<gene>
    <name evidence="16" type="ORF">GGC33_05560</name>
</gene>
<keyword evidence="3" id="KW-1003">Cell membrane</keyword>
<dbReference type="GO" id="GO:0005886">
    <property type="term" value="C:plasma membrane"/>
    <property type="evidence" value="ECO:0007669"/>
    <property type="project" value="UniProtKB-SubCell"/>
</dbReference>
<feature type="transmembrane region" description="Helical" evidence="11">
    <location>
        <begin position="494"/>
        <end position="514"/>
    </location>
</feature>
<dbReference type="GO" id="GO:0005524">
    <property type="term" value="F:ATP binding"/>
    <property type="evidence" value="ECO:0007669"/>
    <property type="project" value="UniProtKB-KW"/>
</dbReference>
<evidence type="ECO:0000259" key="12">
    <source>
        <dbReference type="PROSITE" id="PS50042"/>
    </source>
</evidence>
<dbReference type="GO" id="GO:0006508">
    <property type="term" value="P:proteolysis"/>
    <property type="evidence" value="ECO:0007669"/>
    <property type="project" value="InterPro"/>
</dbReference>
<dbReference type="FunFam" id="3.40.50.300:FF:000221">
    <property type="entry name" value="Multidrug ABC transporter ATP-binding protein"/>
    <property type="match status" value="1"/>
</dbReference>
<evidence type="ECO:0000259" key="13">
    <source>
        <dbReference type="PROSITE" id="PS50893"/>
    </source>
</evidence>
<feature type="transmembrane region" description="Helical" evidence="11">
    <location>
        <begin position="567"/>
        <end position="592"/>
    </location>
</feature>
<dbReference type="Gene3D" id="2.60.120.10">
    <property type="entry name" value="Jelly Rolls"/>
    <property type="match status" value="1"/>
</dbReference>
<protein>
    <submittedName>
        <fullName evidence="16">Type I secretion system permease/ATPase</fullName>
    </submittedName>
</protein>
<evidence type="ECO:0000256" key="11">
    <source>
        <dbReference type="SAM" id="Phobius"/>
    </source>
</evidence>
<dbReference type="PROSITE" id="PS50990">
    <property type="entry name" value="PEPTIDASE_C39"/>
    <property type="match status" value="1"/>
</dbReference>
<dbReference type="PROSITE" id="PS50893">
    <property type="entry name" value="ABC_TRANSPORTER_2"/>
    <property type="match status" value="1"/>
</dbReference>
<dbReference type="Pfam" id="PF00027">
    <property type="entry name" value="cNMP_binding"/>
    <property type="match status" value="1"/>
</dbReference>
<feature type="domain" description="ABC transporter" evidence="13">
    <location>
        <begin position="773"/>
        <end position="1008"/>
    </location>
</feature>
<dbReference type="InterPro" id="IPR017871">
    <property type="entry name" value="ABC_transporter-like_CS"/>
</dbReference>
<evidence type="ECO:0000313" key="17">
    <source>
        <dbReference type="Proteomes" id="UP000437131"/>
    </source>
</evidence>
<dbReference type="Gene3D" id="3.40.50.300">
    <property type="entry name" value="P-loop containing nucleotide triphosphate hydrolases"/>
    <property type="match status" value="1"/>
</dbReference>
<comment type="subcellular location">
    <subcellularLocation>
        <location evidence="1">Cell membrane</location>
        <topology evidence="1">Multi-pass membrane protein</topology>
    </subcellularLocation>
</comment>
<name>A0A844GWK3_9CHRO</name>
<proteinExistence type="predicted"/>
<reference evidence="16 17" key="1">
    <citation type="submission" date="2019-11" db="EMBL/GenBank/DDBJ databases">
        <title>Isolation of a new High Light Tolerant Cyanobacteria.</title>
        <authorList>
            <person name="Dobson Z."/>
            <person name="Vaughn N."/>
            <person name="Vaughn M."/>
            <person name="Fromme P."/>
            <person name="Mazor Y."/>
        </authorList>
    </citation>
    <scope>NUCLEOTIDE SEQUENCE [LARGE SCALE GENOMIC DNA]</scope>
    <source>
        <strain evidence="16 17">0216</strain>
    </source>
</reference>
<keyword evidence="9 11" id="KW-1133">Transmembrane helix</keyword>
<accession>A0A844GWK3</accession>
<evidence type="ECO:0000256" key="6">
    <source>
        <dbReference type="ARBA" id="ARBA00022801"/>
    </source>
</evidence>
<organism evidence="16 17">
    <name type="scientific">Cyanobacterium aponinum 0216</name>
    <dbReference type="NCBI Taxonomy" id="2676140"/>
    <lineage>
        <taxon>Bacteria</taxon>
        <taxon>Bacillati</taxon>
        <taxon>Cyanobacteriota</taxon>
        <taxon>Cyanophyceae</taxon>
        <taxon>Oscillatoriophycideae</taxon>
        <taxon>Chroococcales</taxon>
        <taxon>Geminocystaceae</taxon>
        <taxon>Cyanobacterium</taxon>
    </lineage>
</organism>
<feature type="domain" description="Cyclic nucleotide-binding" evidence="12">
    <location>
        <begin position="17"/>
        <end position="120"/>
    </location>
</feature>
<keyword evidence="2" id="KW-0813">Transport</keyword>
<dbReference type="InterPro" id="IPR010132">
    <property type="entry name" value="ATPase_T1SS_HlyB"/>
</dbReference>
<dbReference type="Pfam" id="PF00005">
    <property type="entry name" value="ABC_tran"/>
    <property type="match status" value="1"/>
</dbReference>
<dbReference type="InterPro" id="IPR003593">
    <property type="entry name" value="AAA+_ATPase"/>
</dbReference>
<evidence type="ECO:0000259" key="15">
    <source>
        <dbReference type="PROSITE" id="PS50990"/>
    </source>
</evidence>
<dbReference type="PROSITE" id="PS50929">
    <property type="entry name" value="ABC_TM1F"/>
    <property type="match status" value="1"/>
</dbReference>
<evidence type="ECO:0000256" key="2">
    <source>
        <dbReference type="ARBA" id="ARBA00022448"/>
    </source>
</evidence>
<dbReference type="InterPro" id="IPR000595">
    <property type="entry name" value="cNMP-bd_dom"/>
</dbReference>
<dbReference type="RefSeq" id="WP_155083288.1">
    <property type="nucleotide sequence ID" value="NZ_WMIA01000004.1"/>
</dbReference>
<dbReference type="CDD" id="cd02259">
    <property type="entry name" value="Peptidase_C39_like"/>
    <property type="match status" value="1"/>
</dbReference>
<keyword evidence="5" id="KW-0547">Nucleotide-binding</keyword>
<keyword evidence="8" id="KW-0067">ATP-binding</keyword>
<dbReference type="InterPro" id="IPR003439">
    <property type="entry name" value="ABC_transporter-like_ATP-bd"/>
</dbReference>
<keyword evidence="6" id="KW-0378">Hydrolase</keyword>
<evidence type="ECO:0000256" key="5">
    <source>
        <dbReference type="ARBA" id="ARBA00022741"/>
    </source>
</evidence>
<dbReference type="NCBIfam" id="TIGR01846">
    <property type="entry name" value="type_I_sec_HlyB"/>
    <property type="match status" value="1"/>
</dbReference>
<evidence type="ECO:0000256" key="7">
    <source>
        <dbReference type="ARBA" id="ARBA00022807"/>
    </source>
</evidence>
<feature type="transmembrane region" description="Helical" evidence="11">
    <location>
        <begin position="456"/>
        <end position="482"/>
    </location>
</feature>
<feature type="domain" description="Peptidase C39" evidence="15">
    <location>
        <begin position="306"/>
        <end position="428"/>
    </location>
</feature>
<dbReference type="Pfam" id="PF00664">
    <property type="entry name" value="ABC_membrane"/>
    <property type="match status" value="1"/>
</dbReference>
<dbReference type="InterPro" id="IPR039421">
    <property type="entry name" value="Type_1_exporter"/>
</dbReference>
<dbReference type="Gene3D" id="1.20.1560.10">
    <property type="entry name" value="ABC transporter type 1, transmembrane domain"/>
    <property type="match status" value="1"/>
</dbReference>
<evidence type="ECO:0000256" key="9">
    <source>
        <dbReference type="ARBA" id="ARBA00022989"/>
    </source>
</evidence>
<comment type="caution">
    <text evidence="16">The sequence shown here is derived from an EMBL/GenBank/DDBJ whole genome shotgun (WGS) entry which is preliminary data.</text>
</comment>
<dbReference type="SUPFAM" id="SSF52540">
    <property type="entry name" value="P-loop containing nucleoside triphosphate hydrolases"/>
    <property type="match status" value="1"/>
</dbReference>
<dbReference type="SMART" id="SM00382">
    <property type="entry name" value="AAA"/>
    <property type="match status" value="1"/>
</dbReference>
<dbReference type="Gene3D" id="3.90.70.10">
    <property type="entry name" value="Cysteine proteinases"/>
    <property type="match status" value="1"/>
</dbReference>
<dbReference type="PANTHER" id="PTHR43394">
    <property type="entry name" value="ATP-DEPENDENT PERMEASE MDL1, MITOCHONDRIAL"/>
    <property type="match status" value="1"/>
</dbReference>
<evidence type="ECO:0000256" key="4">
    <source>
        <dbReference type="ARBA" id="ARBA00022692"/>
    </source>
</evidence>
<dbReference type="GO" id="GO:0008234">
    <property type="term" value="F:cysteine-type peptidase activity"/>
    <property type="evidence" value="ECO:0007669"/>
    <property type="project" value="UniProtKB-KW"/>
</dbReference>
<dbReference type="PROSITE" id="PS50042">
    <property type="entry name" value="CNMP_BINDING_3"/>
    <property type="match status" value="1"/>
</dbReference>
<feature type="domain" description="ABC transmembrane type-1" evidence="14">
    <location>
        <begin position="460"/>
        <end position="739"/>
    </location>
</feature>
<evidence type="ECO:0000313" key="16">
    <source>
        <dbReference type="EMBL" id="MTF38386.1"/>
    </source>
</evidence>
<keyword evidence="7" id="KW-0788">Thiol protease</keyword>
<dbReference type="SUPFAM" id="SSF90123">
    <property type="entry name" value="ABC transporter transmembrane region"/>
    <property type="match status" value="1"/>
</dbReference>
<evidence type="ECO:0000256" key="3">
    <source>
        <dbReference type="ARBA" id="ARBA00022475"/>
    </source>
</evidence>
<dbReference type="PROSITE" id="PS00211">
    <property type="entry name" value="ABC_TRANSPORTER_1"/>
    <property type="match status" value="1"/>
</dbReference>
<dbReference type="PANTHER" id="PTHR43394:SF1">
    <property type="entry name" value="ATP-BINDING CASSETTE SUB-FAMILY B MEMBER 10, MITOCHONDRIAL"/>
    <property type="match status" value="1"/>
</dbReference>
<evidence type="ECO:0000256" key="8">
    <source>
        <dbReference type="ARBA" id="ARBA00022840"/>
    </source>
</evidence>